<name>A0A9Q1C0E7_HOLLE</name>
<feature type="region of interest" description="Disordered" evidence="1">
    <location>
        <begin position="1"/>
        <end position="43"/>
    </location>
</feature>
<feature type="compositionally biased region" description="Low complexity" evidence="1">
    <location>
        <begin position="18"/>
        <end position="32"/>
    </location>
</feature>
<dbReference type="AlphaFoldDB" id="A0A9Q1C0E7"/>
<keyword evidence="2" id="KW-0812">Transmembrane</keyword>
<dbReference type="Proteomes" id="UP001152320">
    <property type="component" value="Chromosome 9"/>
</dbReference>
<evidence type="ECO:0000256" key="1">
    <source>
        <dbReference type="SAM" id="MobiDB-lite"/>
    </source>
</evidence>
<keyword evidence="2" id="KW-0472">Membrane</keyword>
<organism evidence="3 4">
    <name type="scientific">Holothuria leucospilota</name>
    <name type="common">Black long sea cucumber</name>
    <name type="synonym">Mertensiothuria leucospilota</name>
    <dbReference type="NCBI Taxonomy" id="206669"/>
    <lineage>
        <taxon>Eukaryota</taxon>
        <taxon>Metazoa</taxon>
        <taxon>Echinodermata</taxon>
        <taxon>Eleutherozoa</taxon>
        <taxon>Echinozoa</taxon>
        <taxon>Holothuroidea</taxon>
        <taxon>Aspidochirotacea</taxon>
        <taxon>Aspidochirotida</taxon>
        <taxon>Holothuriidae</taxon>
        <taxon>Holothuria</taxon>
    </lineage>
</organism>
<keyword evidence="2" id="KW-1133">Transmembrane helix</keyword>
<protein>
    <submittedName>
        <fullName evidence="3">Uncharacterized protein</fullName>
    </submittedName>
</protein>
<sequence length="230" mass="25297">MSEATTAVITTQSPLKTSAASTSRPRLLSSTSTDREQLPGTEKSIFSNIPAKNESWSPKMILIISGVGFFVIIVIIGVLALVVFFSGLGAVRKRGIRPETTSSPLQNKESRNDPAPNVQYYSEIPENQTGYSSVALGASPQHPTPSTISEQPKENKVKAVKKSEGTYKAKEGQHNPGMETHEQRVGVNPQLSGVKYYKKVKRTKKPSTELYYDELDSSHDLQTNRKPIYD</sequence>
<evidence type="ECO:0000313" key="4">
    <source>
        <dbReference type="Proteomes" id="UP001152320"/>
    </source>
</evidence>
<feature type="transmembrane region" description="Helical" evidence="2">
    <location>
        <begin position="60"/>
        <end position="88"/>
    </location>
</feature>
<gene>
    <name evidence="3" type="ORF">HOLleu_19559</name>
</gene>
<reference evidence="3" key="1">
    <citation type="submission" date="2021-10" db="EMBL/GenBank/DDBJ databases">
        <title>Tropical sea cucumber genome reveals ecological adaptation and Cuvierian tubules defense mechanism.</title>
        <authorList>
            <person name="Chen T."/>
        </authorList>
    </citation>
    <scope>NUCLEOTIDE SEQUENCE</scope>
    <source>
        <strain evidence="3">Nanhai2018</strain>
        <tissue evidence="3">Muscle</tissue>
    </source>
</reference>
<keyword evidence="4" id="KW-1185">Reference proteome</keyword>
<comment type="caution">
    <text evidence="3">The sequence shown here is derived from an EMBL/GenBank/DDBJ whole genome shotgun (WGS) entry which is preliminary data.</text>
</comment>
<feature type="region of interest" description="Disordered" evidence="1">
    <location>
        <begin position="132"/>
        <end position="190"/>
    </location>
</feature>
<evidence type="ECO:0000313" key="3">
    <source>
        <dbReference type="EMBL" id="KAJ8035781.1"/>
    </source>
</evidence>
<feature type="compositionally biased region" description="Polar residues" evidence="1">
    <location>
        <begin position="1"/>
        <end position="16"/>
    </location>
</feature>
<accession>A0A9Q1C0E7</accession>
<feature type="compositionally biased region" description="Basic and acidic residues" evidence="1">
    <location>
        <begin position="151"/>
        <end position="184"/>
    </location>
</feature>
<dbReference type="EMBL" id="JAIZAY010000009">
    <property type="protein sequence ID" value="KAJ8035781.1"/>
    <property type="molecule type" value="Genomic_DNA"/>
</dbReference>
<evidence type="ECO:0000256" key="2">
    <source>
        <dbReference type="SAM" id="Phobius"/>
    </source>
</evidence>
<feature type="region of interest" description="Disordered" evidence="1">
    <location>
        <begin position="98"/>
        <end position="120"/>
    </location>
</feature>
<proteinExistence type="predicted"/>